<dbReference type="OrthoDB" id="2017365at2759"/>
<feature type="compositionally biased region" description="Basic residues" evidence="13">
    <location>
        <begin position="187"/>
        <end position="202"/>
    </location>
</feature>
<organism evidence="14">
    <name type="scientific">Medioppia subpectinata</name>
    <dbReference type="NCBI Taxonomy" id="1979941"/>
    <lineage>
        <taxon>Eukaryota</taxon>
        <taxon>Metazoa</taxon>
        <taxon>Ecdysozoa</taxon>
        <taxon>Arthropoda</taxon>
        <taxon>Chelicerata</taxon>
        <taxon>Arachnida</taxon>
        <taxon>Acari</taxon>
        <taxon>Acariformes</taxon>
        <taxon>Sarcoptiformes</taxon>
        <taxon>Oribatida</taxon>
        <taxon>Brachypylina</taxon>
        <taxon>Oppioidea</taxon>
        <taxon>Oppiidae</taxon>
        <taxon>Medioppia</taxon>
    </lineage>
</organism>
<keyword evidence="5" id="KW-0528">Neurotoxin</keyword>
<dbReference type="InterPro" id="IPR036770">
    <property type="entry name" value="Ankyrin_rpt-contain_sf"/>
</dbReference>
<dbReference type="PANTHER" id="PTHR24198:SF165">
    <property type="entry name" value="ANKYRIN REPEAT-CONTAINING PROTEIN-RELATED"/>
    <property type="match status" value="1"/>
</dbReference>
<sequence length="1429" mass="155512">MPCYSTGISSTGSFSPRSTIRVTKTTTSNGPRNVGITTTAAGAPKVTTSKTTPTVTVVRAMATRPRRLDTSRAVTVTTNGSALKARSLRTLATRAAVAGTSTKLTTANGTSGTKVTTKSPAPTPVPTPRTTAKRKLPAKASTPAPKRRATDQTNGSPPTATPVGRASKRRRLPYQPFDVSADTTPAPKRRSPAGKSPAKKASSKSVADNEMIYKKNEFLAVRNDSGGYYICRAKQNVFKLSPKFKILWYNNADTSRPLVYTPDFYDTTDPECILTDITVRRLAKEQYELAEDERRMIDSTLAANAKSLAKKSDKPSKTKTTGGTVKKADKVISKAKASAGKRTKGSADTTTADTTAATKKSTRKSKTTPTDPSVTTPAKKSRKKGPQLNPKPQVTHYETDPLFESRLPVPYVSSLAHSALITRAVLLRDHRLLDQLLSGDKKLICGLAVPRSVAVQRDALSYAIELNDFVAVKKLMTAKVGDTLAPFPDIMLSDEGTGHGSRYMFGHALRSVNVGRGGREGNNALLKDSWRYTGYSYRTYSTYLDDSRVQQAIEYSVPPATLDKLITPPDGEPDLIYRFLDHVVTAVRYGHYRLAHYIVDKGIQKGGFGFNELHRAVLSNDKQLPQFRSVSVLKKATGNSRITPLHCAAINPDSRHMQALLAQQPDFSAPDTQNWTPVHYAAVCEAPGNLEYLLSNGVSTVMVEKDGNTPLHLAASRNRPRNVEVIIKHETSVAANSAATTIADTPDTNTAAKAKGKKKVPIGTATASQSTLERYNKAGYTPLHWAAQCGNTDACKALIRGGADIERRTTAVKDKLSALMVAAESGRLSVVKLLTEYGAQADARDKRCRTALTHAVMNGHSHVVSHLLRLGADHTAKDSSGNSLVHYACAYGWYYCFKLLREADAPLNECNDWKMTPLCIAFMKGHTGLAEEVVKESGANIDMPVNDTTDSQYGIKRWRNGQYKGLGANLLMQTCGSAPNQQLLDRMKFLIDRGADCTKTDYEGDNCLHYLVRNEAQTFRYKSPPPVNRKPLAVKAVKKLAKQRDVVLKAMAQLVSRGCDPHAINKQQQSAFTLAAQSGAFLALERILSVKDCPLSATAADPTTGDTFLHHMVAHAAKDVTIGGYQTLAWYLRSLATGSVRHELALKTMAATGNKSHRRPLHAFLEKYSSISCGADYTNKLLDFLRLLLDTLGSDVDAPTDWSDPKHIDYALHMAVRSGCLPEILDELMARKPLLEQLDNTWRTPLAVVITGGHESTARKLIAAGADVKFRSCTRRSRFLTMATNTSSRGCSRTALHLAVNCRRGGTDDTFDFEERLLAAGARTDILDNRGRAALHYAFVKIGAHTDRAFMDPIDLVELLDPADVDHPTGQPMPCEAADEFGSTVLHYAAQRGATISCMHLLRRSAVPVDPVDRAGNTPLGLAVLYGHE</sequence>
<feature type="region of interest" description="Disordered" evidence="13">
    <location>
        <begin position="334"/>
        <end position="395"/>
    </location>
</feature>
<dbReference type="EMBL" id="CAJPIZ010005991">
    <property type="protein sequence ID" value="CAG2109115.1"/>
    <property type="molecule type" value="Genomic_DNA"/>
</dbReference>
<keyword evidence="5" id="KW-0800">Toxin</keyword>
<keyword evidence="3" id="KW-1052">Target cell membrane</keyword>
<feature type="compositionally biased region" description="Polar residues" evidence="13">
    <location>
        <begin position="102"/>
        <end position="112"/>
    </location>
</feature>
<dbReference type="PROSITE" id="PS50088">
    <property type="entry name" value="ANK_REPEAT"/>
    <property type="match status" value="4"/>
</dbReference>
<dbReference type="PRINTS" id="PR01415">
    <property type="entry name" value="ANKYRIN"/>
</dbReference>
<feature type="region of interest" description="Disordered" evidence="13">
    <location>
        <begin position="306"/>
        <end position="325"/>
    </location>
</feature>
<evidence type="ECO:0000256" key="13">
    <source>
        <dbReference type="SAM" id="MobiDB-lite"/>
    </source>
</evidence>
<dbReference type="Pfam" id="PF13637">
    <property type="entry name" value="Ank_4"/>
    <property type="match status" value="1"/>
</dbReference>
<evidence type="ECO:0000256" key="9">
    <source>
        <dbReference type="ARBA" id="ARBA00049657"/>
    </source>
</evidence>
<dbReference type="SMART" id="SM00248">
    <property type="entry name" value="ANK"/>
    <property type="match status" value="16"/>
</dbReference>
<dbReference type="Proteomes" id="UP000759131">
    <property type="component" value="Unassembled WGS sequence"/>
</dbReference>
<keyword evidence="2" id="KW-0268">Exocytosis</keyword>
<dbReference type="GO" id="GO:0044231">
    <property type="term" value="C:host cell presynaptic membrane"/>
    <property type="evidence" value="ECO:0007669"/>
    <property type="project" value="UniProtKB-KW"/>
</dbReference>
<protein>
    <recommendedName>
        <fullName evidence="11">Alpha-latrotoxin</fullName>
    </recommendedName>
</protein>
<dbReference type="PROSITE" id="PS50297">
    <property type="entry name" value="ANK_REP_REGION"/>
    <property type="match status" value="3"/>
</dbReference>
<comment type="similarity">
    <text evidence="9">Belongs to the cationic peptide 01 (latrotoxin) family. 03 (alpha-latrotoxin) subfamily.</text>
</comment>
<dbReference type="SUPFAM" id="SSF48403">
    <property type="entry name" value="Ankyrin repeat"/>
    <property type="match status" value="3"/>
</dbReference>
<evidence type="ECO:0000256" key="2">
    <source>
        <dbReference type="ARBA" id="ARBA00022483"/>
    </source>
</evidence>
<evidence type="ECO:0000256" key="5">
    <source>
        <dbReference type="ARBA" id="ARBA00023028"/>
    </source>
</evidence>
<evidence type="ECO:0000256" key="6">
    <source>
        <dbReference type="ARBA" id="ARBA00023043"/>
    </source>
</evidence>
<dbReference type="InterPro" id="IPR002110">
    <property type="entry name" value="Ankyrin_rpt"/>
</dbReference>
<gene>
    <name evidence="14" type="ORF">OSB1V03_LOCUS9106</name>
</gene>
<reference evidence="14" key="1">
    <citation type="submission" date="2020-11" db="EMBL/GenBank/DDBJ databases">
        <authorList>
            <person name="Tran Van P."/>
        </authorList>
    </citation>
    <scope>NUCLEOTIDE SEQUENCE</scope>
</reference>
<keyword evidence="15" id="KW-1185">Reference proteome</keyword>
<evidence type="ECO:0000256" key="3">
    <source>
        <dbReference type="ARBA" id="ARBA00022537"/>
    </source>
</evidence>
<feature type="repeat" description="ANK" evidence="12">
    <location>
        <begin position="706"/>
        <end position="738"/>
    </location>
</feature>
<evidence type="ECO:0000256" key="4">
    <source>
        <dbReference type="ARBA" id="ARBA00022737"/>
    </source>
</evidence>
<dbReference type="PANTHER" id="PTHR24198">
    <property type="entry name" value="ANKYRIN REPEAT AND PROTEIN KINASE DOMAIN-CONTAINING PROTEIN"/>
    <property type="match status" value="1"/>
</dbReference>
<dbReference type="GO" id="GO:0044218">
    <property type="term" value="C:other organism cell membrane"/>
    <property type="evidence" value="ECO:0007669"/>
    <property type="project" value="UniProtKB-KW"/>
</dbReference>
<evidence type="ECO:0000256" key="12">
    <source>
        <dbReference type="PROSITE-ProRule" id="PRU00023"/>
    </source>
</evidence>
<comment type="subunit">
    <text evidence="10">Homotetramer in membranes.</text>
</comment>
<keyword evidence="5" id="KW-0638">Presynaptic neurotoxin</keyword>
<feature type="repeat" description="ANK" evidence="12">
    <location>
        <begin position="847"/>
        <end position="879"/>
    </location>
</feature>
<dbReference type="Pfam" id="PF00023">
    <property type="entry name" value="Ank"/>
    <property type="match status" value="1"/>
</dbReference>
<proteinExistence type="inferred from homology"/>
<dbReference type="Pfam" id="PF12796">
    <property type="entry name" value="Ank_2"/>
    <property type="match status" value="2"/>
</dbReference>
<feature type="compositionally biased region" description="Low complexity" evidence="13">
    <location>
        <begin position="346"/>
        <end position="359"/>
    </location>
</feature>
<feature type="region of interest" description="Disordered" evidence="13">
    <location>
        <begin position="102"/>
        <end position="205"/>
    </location>
</feature>
<evidence type="ECO:0000256" key="1">
    <source>
        <dbReference type="ARBA" id="ARBA00004175"/>
    </source>
</evidence>
<name>A0A7R9Q269_9ACAR</name>
<keyword evidence="6 12" id="KW-0040">ANK repeat</keyword>
<feature type="non-terminal residue" evidence="14">
    <location>
        <position position="1"/>
    </location>
</feature>
<dbReference type="GO" id="GO:0006887">
    <property type="term" value="P:exocytosis"/>
    <property type="evidence" value="ECO:0007669"/>
    <property type="project" value="UniProtKB-KW"/>
</dbReference>
<comment type="subcellular location">
    <subcellularLocation>
        <location evidence="1">Target cell membrane</location>
    </subcellularLocation>
</comment>
<evidence type="ECO:0000313" key="15">
    <source>
        <dbReference type="Proteomes" id="UP000759131"/>
    </source>
</evidence>
<evidence type="ECO:0000256" key="8">
    <source>
        <dbReference type="ARBA" id="ARBA00023298"/>
    </source>
</evidence>
<evidence type="ECO:0000256" key="11">
    <source>
        <dbReference type="ARBA" id="ARBA00049811"/>
    </source>
</evidence>
<feature type="repeat" description="ANK" evidence="12">
    <location>
        <begin position="778"/>
        <end position="810"/>
    </location>
</feature>
<accession>A0A7R9Q269</accession>
<keyword evidence="8" id="KW-1053">Target membrane</keyword>
<dbReference type="Gene3D" id="1.25.40.20">
    <property type="entry name" value="Ankyrin repeat-containing domain"/>
    <property type="match status" value="4"/>
</dbReference>
<evidence type="ECO:0000313" key="14">
    <source>
        <dbReference type="EMBL" id="CAD7628685.1"/>
    </source>
</evidence>
<dbReference type="EMBL" id="OC860566">
    <property type="protein sequence ID" value="CAD7628685.1"/>
    <property type="molecule type" value="Genomic_DNA"/>
</dbReference>
<evidence type="ECO:0000256" key="10">
    <source>
        <dbReference type="ARBA" id="ARBA00049715"/>
    </source>
</evidence>
<feature type="repeat" description="ANK" evidence="12">
    <location>
        <begin position="814"/>
        <end position="846"/>
    </location>
</feature>
<evidence type="ECO:0000256" key="7">
    <source>
        <dbReference type="ARBA" id="ARBA00023136"/>
    </source>
</evidence>
<keyword evidence="4" id="KW-0677">Repeat</keyword>
<keyword evidence="7" id="KW-0472">Membrane</keyword>